<evidence type="ECO:0000256" key="3">
    <source>
        <dbReference type="ARBA" id="ARBA00022729"/>
    </source>
</evidence>
<dbReference type="InterPro" id="IPR030678">
    <property type="entry name" value="Peptide/Ni-bd"/>
</dbReference>
<evidence type="ECO:0000259" key="5">
    <source>
        <dbReference type="Pfam" id="PF00496"/>
    </source>
</evidence>
<evidence type="ECO:0000313" key="8">
    <source>
        <dbReference type="Proteomes" id="UP000433575"/>
    </source>
</evidence>
<dbReference type="InterPro" id="IPR039424">
    <property type="entry name" value="SBP_5"/>
</dbReference>
<protein>
    <submittedName>
        <fullName evidence="6">ABC transporter substrate-binding protein</fullName>
    </submittedName>
</protein>
<dbReference type="PANTHER" id="PTHR30290">
    <property type="entry name" value="PERIPLASMIC BINDING COMPONENT OF ABC TRANSPORTER"/>
    <property type="match status" value="1"/>
</dbReference>
<dbReference type="Gene3D" id="3.10.105.10">
    <property type="entry name" value="Dipeptide-binding Protein, Domain 3"/>
    <property type="match status" value="1"/>
</dbReference>
<feature type="signal peptide" evidence="4">
    <location>
        <begin position="1"/>
        <end position="19"/>
    </location>
</feature>
<dbReference type="Gene3D" id="3.90.76.10">
    <property type="entry name" value="Dipeptide-binding Protein, Domain 1"/>
    <property type="match status" value="1"/>
</dbReference>
<dbReference type="GO" id="GO:0015833">
    <property type="term" value="P:peptide transport"/>
    <property type="evidence" value="ECO:0007669"/>
    <property type="project" value="TreeGrafter"/>
</dbReference>
<dbReference type="CDD" id="cd08517">
    <property type="entry name" value="PBP2_NikA_DppA_OppA_like_13"/>
    <property type="match status" value="1"/>
</dbReference>
<dbReference type="GO" id="GO:0043190">
    <property type="term" value="C:ATP-binding cassette (ABC) transporter complex"/>
    <property type="evidence" value="ECO:0007669"/>
    <property type="project" value="InterPro"/>
</dbReference>
<dbReference type="Gene3D" id="3.40.190.10">
    <property type="entry name" value="Periplasmic binding protein-like II"/>
    <property type="match status" value="1"/>
</dbReference>
<evidence type="ECO:0000256" key="4">
    <source>
        <dbReference type="SAM" id="SignalP"/>
    </source>
</evidence>
<dbReference type="PROSITE" id="PS51257">
    <property type="entry name" value="PROKAR_LIPOPROTEIN"/>
    <property type="match status" value="1"/>
</dbReference>
<evidence type="ECO:0000313" key="9">
    <source>
        <dbReference type="Proteomes" id="UP000480929"/>
    </source>
</evidence>
<evidence type="ECO:0000256" key="1">
    <source>
        <dbReference type="ARBA" id="ARBA00005695"/>
    </source>
</evidence>
<evidence type="ECO:0000256" key="2">
    <source>
        <dbReference type="ARBA" id="ARBA00022448"/>
    </source>
</evidence>
<feature type="chain" id="PRO_5038604104" evidence="4">
    <location>
        <begin position="20"/>
        <end position="530"/>
    </location>
</feature>
<organism evidence="6 8">
    <name type="scientific">Holdemania massiliensis</name>
    <dbReference type="NCBI Taxonomy" id="1468449"/>
    <lineage>
        <taxon>Bacteria</taxon>
        <taxon>Bacillati</taxon>
        <taxon>Bacillota</taxon>
        <taxon>Erysipelotrichia</taxon>
        <taxon>Erysipelotrichales</taxon>
        <taxon>Erysipelotrichaceae</taxon>
        <taxon>Holdemania</taxon>
    </lineage>
</organism>
<evidence type="ECO:0000313" key="6">
    <source>
        <dbReference type="EMBL" id="MSA87994.1"/>
    </source>
</evidence>
<keyword evidence="3 4" id="KW-0732">Signal</keyword>
<dbReference type="InterPro" id="IPR000914">
    <property type="entry name" value="SBP_5_dom"/>
</dbReference>
<dbReference type="AlphaFoldDB" id="A0A6N7S2E3"/>
<dbReference type="Proteomes" id="UP000480929">
    <property type="component" value="Unassembled WGS sequence"/>
</dbReference>
<comment type="similarity">
    <text evidence="1">Belongs to the bacterial solute-binding protein 5 family.</text>
</comment>
<dbReference type="EMBL" id="WKPI01000001">
    <property type="protein sequence ID" value="MSC31790.1"/>
    <property type="molecule type" value="Genomic_DNA"/>
</dbReference>
<feature type="domain" description="Solute-binding protein family 5" evidence="5">
    <location>
        <begin position="84"/>
        <end position="434"/>
    </location>
</feature>
<dbReference type="SUPFAM" id="SSF53850">
    <property type="entry name" value="Periplasmic binding protein-like II"/>
    <property type="match status" value="1"/>
</dbReference>
<dbReference type="EMBL" id="WKPJ01000001">
    <property type="protein sequence ID" value="MSA87994.1"/>
    <property type="molecule type" value="Genomic_DNA"/>
</dbReference>
<name>A0A6N7S2E3_9FIRM</name>
<dbReference type="GO" id="GO:1904680">
    <property type="term" value="F:peptide transmembrane transporter activity"/>
    <property type="evidence" value="ECO:0007669"/>
    <property type="project" value="TreeGrafter"/>
</dbReference>
<dbReference type="RefSeq" id="WP_154237635.1">
    <property type="nucleotide sequence ID" value="NZ_WKPI01000001.1"/>
</dbReference>
<dbReference type="Proteomes" id="UP000433575">
    <property type="component" value="Unassembled WGS sequence"/>
</dbReference>
<dbReference type="PIRSF" id="PIRSF002741">
    <property type="entry name" value="MppA"/>
    <property type="match status" value="1"/>
</dbReference>
<sequence>MKKWTKWMAALLMACLAMTGCGTGTPKEDNNSGTGGNTPPQDVLIYAVNGDPQSFNPDMKSDDNAYAANQNIYSRLVKMNANDQIIPDLAESWEYSEDGLTLTFHLHEGVKWHDGEPFTSEDVKWTLETMKEQKWTKSDSIASVESIECPDDNTVVLNLTQRDVAIVAKLGWYATFIMPEHIWNDPAYPDIATNPAAWNPVGTGPYKFEKYEAGVGTTLVKNEDYFDAEPIIEKLIFQVIPDQSTAYQSFLNGEVDYMGMSIPVANKHELDNDPNYKHFHYLSINRTYITFNMETSIFKDVRLRQAVAMGVDRQGIYDRVANGTGALAEYFISPLWEGKYLDKQYTMPARDVEAAKKLIEEAGYTLRDDGFYFDMTMDIFESGNFKDIAQIVKENLKEIGINVTLNIMEMAAWQDKVITNSNFDMTMLAGYQGPDVSGVAGRVASNGGTNVGLYNNPEMDAALQAGLDTDDVAERAKAYSEVQRLMSEDMPMIFLFENGDCLPVSANLDGTPRDVPEKAAASEFTYANYK</sequence>
<dbReference type="PANTHER" id="PTHR30290:SF9">
    <property type="entry name" value="OLIGOPEPTIDE-BINDING PROTEIN APPA"/>
    <property type="match status" value="1"/>
</dbReference>
<dbReference type="Pfam" id="PF00496">
    <property type="entry name" value="SBP_bac_5"/>
    <property type="match status" value="1"/>
</dbReference>
<gene>
    <name evidence="7" type="ORF">GKD88_01445</name>
    <name evidence="6" type="ORF">GKE08_01435</name>
</gene>
<accession>A0A6N7S2E3</accession>
<proteinExistence type="inferred from homology"/>
<comment type="caution">
    <text evidence="6">The sequence shown here is derived from an EMBL/GenBank/DDBJ whole genome shotgun (WGS) entry which is preliminary data.</text>
</comment>
<reference evidence="8 9" key="1">
    <citation type="journal article" date="2019" name="Nat. Med.">
        <title>A library of human gut bacterial isolates paired with longitudinal multiomics data enables mechanistic microbiome research.</title>
        <authorList>
            <person name="Poyet M."/>
            <person name="Groussin M."/>
            <person name="Gibbons S.M."/>
            <person name="Avila-Pacheco J."/>
            <person name="Jiang X."/>
            <person name="Kearney S.M."/>
            <person name="Perrotta A.R."/>
            <person name="Berdy B."/>
            <person name="Zhao S."/>
            <person name="Lieberman T.D."/>
            <person name="Swanson P.K."/>
            <person name="Smith M."/>
            <person name="Roesemann S."/>
            <person name="Alexander J.E."/>
            <person name="Rich S.A."/>
            <person name="Livny J."/>
            <person name="Vlamakis H."/>
            <person name="Clish C."/>
            <person name="Bullock K."/>
            <person name="Deik A."/>
            <person name="Scott J."/>
            <person name="Pierce K.A."/>
            <person name="Xavier R.J."/>
            <person name="Alm E.J."/>
        </authorList>
    </citation>
    <scope>NUCLEOTIDE SEQUENCE [LARGE SCALE GENOMIC DNA]</scope>
    <source>
        <strain evidence="6 8">BIOML-A4</strain>
        <strain evidence="7 9">BIOML-A5</strain>
    </source>
</reference>
<dbReference type="OrthoDB" id="9801912at2"/>
<dbReference type="GO" id="GO:0042597">
    <property type="term" value="C:periplasmic space"/>
    <property type="evidence" value="ECO:0007669"/>
    <property type="project" value="UniProtKB-ARBA"/>
</dbReference>
<keyword evidence="2" id="KW-0813">Transport</keyword>
<evidence type="ECO:0000313" key="7">
    <source>
        <dbReference type="EMBL" id="MSC31790.1"/>
    </source>
</evidence>
<keyword evidence="9" id="KW-1185">Reference proteome</keyword>